<accession>A0A1L6JBT3</accession>
<organism evidence="2 4">
    <name type="scientific">Sphingomonas koreensis</name>
    <dbReference type="NCBI Taxonomy" id="93064"/>
    <lineage>
        <taxon>Bacteria</taxon>
        <taxon>Pseudomonadati</taxon>
        <taxon>Pseudomonadota</taxon>
        <taxon>Alphaproteobacteria</taxon>
        <taxon>Sphingomonadales</taxon>
        <taxon>Sphingomonadaceae</taxon>
        <taxon>Sphingomonas</taxon>
    </lineage>
</organism>
<dbReference type="Proteomes" id="UP000286681">
    <property type="component" value="Unassembled WGS sequence"/>
</dbReference>
<evidence type="ECO:0000313" key="5">
    <source>
        <dbReference type="Proteomes" id="UP000286681"/>
    </source>
</evidence>
<dbReference type="OrthoDB" id="7467461at2"/>
<sequence length="287" mass="31919">MTELNAREMARATSNLLKGVGATLAGKKRGPDHDPEGRRRTPHRDSWDVDDPKAKPWSRIGDGTVAQGTLYCEALLQAAEELYVKHFETFTRQRIREAKQAYAAISAELQRFLDGEPAPAGRPATLRRELGRVEGFLKKAAVRLQRTDIDVLKAAIHGMNYATGQLFPRQDTIAERAGCHPNSVKAGLRRLKVHGFITWVRRTIKTGAEGMFAPQREQTSNAYYFEHRASMAARTFQRYWQILVAKLRRLGKAPPGNVPPPTPQDPELIQLLADLEAGCAIASNAST</sequence>
<dbReference type="Pfam" id="PF13730">
    <property type="entry name" value="HTH_36"/>
    <property type="match status" value="1"/>
</dbReference>
<dbReference type="InterPro" id="IPR036390">
    <property type="entry name" value="WH_DNA-bd_sf"/>
</dbReference>
<dbReference type="GeneID" id="44133665"/>
<dbReference type="Gene3D" id="1.10.10.10">
    <property type="entry name" value="Winged helix-like DNA-binding domain superfamily/Winged helix DNA-binding domain"/>
    <property type="match status" value="1"/>
</dbReference>
<dbReference type="RefSeq" id="WP_075152020.1">
    <property type="nucleotide sequence ID" value="NZ_CP018820.1"/>
</dbReference>
<dbReference type="SUPFAM" id="SSF46785">
    <property type="entry name" value="Winged helix' DNA-binding domain"/>
    <property type="match status" value="1"/>
</dbReference>
<proteinExistence type="predicted"/>
<reference evidence="4" key="2">
    <citation type="submission" date="2016-12" db="EMBL/GenBank/DDBJ databases">
        <title>Whole genome sequencing of Sphingomonas sp. ABOJV.</title>
        <authorList>
            <person name="Conlan S."/>
            <person name="Thomas P.J."/>
            <person name="Mullikin J."/>
            <person name="Palmore T.N."/>
            <person name="Frank K.M."/>
            <person name="Segre J.A."/>
        </authorList>
    </citation>
    <scope>NUCLEOTIDE SEQUENCE [LARGE SCALE GENOMIC DNA]</scope>
    <source>
        <strain evidence="4">ABOJV</strain>
    </source>
</reference>
<name>A0A1L6JBT3_9SPHN</name>
<feature type="region of interest" description="Disordered" evidence="1">
    <location>
        <begin position="15"/>
        <end position="59"/>
    </location>
</feature>
<dbReference type="Proteomes" id="UP000185161">
    <property type="component" value="Chromosome"/>
</dbReference>
<evidence type="ECO:0000256" key="1">
    <source>
        <dbReference type="SAM" id="MobiDB-lite"/>
    </source>
</evidence>
<evidence type="ECO:0000313" key="2">
    <source>
        <dbReference type="EMBL" id="APR53382.1"/>
    </source>
</evidence>
<feature type="compositionally biased region" description="Basic and acidic residues" evidence="1">
    <location>
        <begin position="29"/>
        <end position="54"/>
    </location>
</feature>
<reference evidence="2" key="1">
    <citation type="submission" date="2016-12" db="EMBL/GenBank/DDBJ databases">
        <title>Whole genome sequencing of Sphingomonas koreensis.</title>
        <authorList>
            <person name="Conlan S."/>
            <person name="Thomas P.J."/>
            <person name="Mullikin J."/>
            <person name="Palmore T.N."/>
            <person name="Frank K.M."/>
            <person name="Segre J.A."/>
        </authorList>
    </citation>
    <scope>NUCLEOTIDE SEQUENCE</scope>
    <source>
        <strain evidence="2">ABOJV</strain>
    </source>
</reference>
<evidence type="ECO:0000313" key="4">
    <source>
        <dbReference type="Proteomes" id="UP000185161"/>
    </source>
</evidence>
<keyword evidence="4" id="KW-1185">Reference proteome</keyword>
<dbReference type="InterPro" id="IPR036388">
    <property type="entry name" value="WH-like_DNA-bd_sf"/>
</dbReference>
<evidence type="ECO:0008006" key="6">
    <source>
        <dbReference type="Google" id="ProtNLM"/>
    </source>
</evidence>
<dbReference type="EMBL" id="CP018820">
    <property type="protein sequence ID" value="APR53382.1"/>
    <property type="molecule type" value="Genomic_DNA"/>
</dbReference>
<dbReference type="EMBL" id="QQWO01000009">
    <property type="protein sequence ID" value="RSV02588.1"/>
    <property type="molecule type" value="Genomic_DNA"/>
</dbReference>
<dbReference type="AlphaFoldDB" id="A0A1L6JBT3"/>
<reference evidence="3 5" key="3">
    <citation type="submission" date="2018-07" db="EMBL/GenBank/DDBJ databases">
        <title>Genomic and Epidemiologic Investigation of an Indolent Hospital Outbreak.</title>
        <authorList>
            <person name="Johnson R.C."/>
            <person name="Deming C."/>
            <person name="Conlan S."/>
            <person name="Zellmer C.J."/>
            <person name="Michelin A.V."/>
            <person name="Lee-Lin S."/>
            <person name="Thomas P.J."/>
            <person name="Park M."/>
            <person name="Weingarten R.A."/>
            <person name="Less J."/>
            <person name="Dekker J.P."/>
            <person name="Frank K.M."/>
            <person name="Musser K.A."/>
            <person name="Mcquiston J.R."/>
            <person name="Henderson D.K."/>
            <person name="Lau A.F."/>
            <person name="Palmore T.N."/>
            <person name="Segre J.A."/>
        </authorList>
    </citation>
    <scope>NUCLEOTIDE SEQUENCE [LARGE SCALE GENOMIC DNA]</scope>
    <source>
        <strain evidence="3 5">SK-NIH.Env10_0317</strain>
    </source>
</reference>
<dbReference type="KEGG" id="skr:BRX40_13940"/>
<protein>
    <recommendedName>
        <fullName evidence="6">Helix-turn-helix domain-containing protein</fullName>
    </recommendedName>
</protein>
<evidence type="ECO:0000313" key="3">
    <source>
        <dbReference type="EMBL" id="RSV02588.1"/>
    </source>
</evidence>
<gene>
    <name evidence="2" type="ORF">BRX40_13940</name>
    <name evidence="3" type="ORF">CA257_11845</name>
</gene>